<dbReference type="OrthoDB" id="7827015at2"/>
<reference evidence="2" key="1">
    <citation type="submission" date="2017-12" db="EMBL/GenBank/DDBJ databases">
        <title>Genomic analysis of Paracoccus sp. CBA4604.</title>
        <authorList>
            <person name="Roh S.W."/>
            <person name="Kim J.Y."/>
            <person name="Kim J.S."/>
        </authorList>
    </citation>
    <scope>NUCLEOTIDE SEQUENCE [LARGE SCALE GENOMIC DNA]</scope>
    <source>
        <strain evidence="2">CBA4604</strain>
    </source>
</reference>
<evidence type="ECO:0000313" key="2">
    <source>
        <dbReference type="Proteomes" id="UP000234882"/>
    </source>
</evidence>
<keyword evidence="2" id="KW-1185">Reference proteome</keyword>
<dbReference type="Pfam" id="PF20086">
    <property type="entry name" value="DUF6478"/>
    <property type="match status" value="1"/>
</dbReference>
<gene>
    <name evidence="1" type="ORF">CYR75_08565</name>
</gene>
<proteinExistence type="predicted"/>
<protein>
    <submittedName>
        <fullName evidence="1">Uncharacterized protein</fullName>
    </submittedName>
</protein>
<accession>A0A2K9MH37</accession>
<dbReference type="InterPro" id="IPR045514">
    <property type="entry name" value="DUF6478"/>
</dbReference>
<dbReference type="AlphaFoldDB" id="A0A2K9MH37"/>
<dbReference type="EMBL" id="CP025583">
    <property type="protein sequence ID" value="AUM74316.1"/>
    <property type="molecule type" value="Genomic_DNA"/>
</dbReference>
<organism evidence="1 2">
    <name type="scientific">Paracoccus jeotgali</name>
    <dbReference type="NCBI Taxonomy" id="2065379"/>
    <lineage>
        <taxon>Bacteria</taxon>
        <taxon>Pseudomonadati</taxon>
        <taxon>Pseudomonadota</taxon>
        <taxon>Alphaproteobacteria</taxon>
        <taxon>Rhodobacterales</taxon>
        <taxon>Paracoccaceae</taxon>
        <taxon>Paracoccus</taxon>
    </lineage>
</organism>
<dbReference type="Proteomes" id="UP000234882">
    <property type="component" value="Chromosome"/>
</dbReference>
<evidence type="ECO:0000313" key="1">
    <source>
        <dbReference type="EMBL" id="AUM74316.1"/>
    </source>
</evidence>
<name>A0A2K9MH37_9RHOB</name>
<dbReference type="KEGG" id="paru:CYR75_08565"/>
<sequence length="261" mass="29378">MAFRPKRWLERRLRQRACDDWARLDSQAERLRAAQLPYLREQALTLRKHLDSFLTVSHQRVRGSRAALDRLPMPGGTDWRWRPGFLDAPMTPAGSVGPDSGTLLGPGLTVWHDCPDRALLLRQTGNTDSADLSSQILRIEVLGFGGSFLSLSTDLPDEVRDGLTRDHIIRVETVIQPEAEADIYLRLNIGNGPNTEEILRHLGGMEAGRGNRHVTEFDLAETAMNENRIDKVWLDVILEKPAMNAVGIREMIVSRHPRANV</sequence>